<keyword evidence="3" id="KW-1185">Reference proteome</keyword>
<evidence type="ECO:0000313" key="3">
    <source>
        <dbReference type="Proteomes" id="UP000886523"/>
    </source>
</evidence>
<protein>
    <recommendedName>
        <fullName evidence="4">Bola-like protein</fullName>
    </recommendedName>
</protein>
<evidence type="ECO:0000256" key="1">
    <source>
        <dbReference type="RuleBase" id="RU003860"/>
    </source>
</evidence>
<name>A0A9P6B3W0_9AGAM</name>
<sequence length="89" mass="9670">MPVTIAALEDALRSSLTILHLVIEDTSSGCGENYSVIIVSDDFEGKTTLATAQDLVLNEVLKDQIAAIHAFSQKTLTSKQYEAQRAKEC</sequence>
<dbReference type="InterPro" id="IPR002634">
    <property type="entry name" value="BolA"/>
</dbReference>
<comment type="caution">
    <text evidence="2">The sequence shown here is derived from an EMBL/GenBank/DDBJ whole genome shotgun (WGS) entry which is preliminary data.</text>
</comment>
<comment type="similarity">
    <text evidence="1">Belongs to the BolA/IbaG family.</text>
</comment>
<evidence type="ECO:0008006" key="4">
    <source>
        <dbReference type="Google" id="ProtNLM"/>
    </source>
</evidence>
<dbReference type="GO" id="GO:0005634">
    <property type="term" value="C:nucleus"/>
    <property type="evidence" value="ECO:0007669"/>
    <property type="project" value="TreeGrafter"/>
</dbReference>
<dbReference type="PANTHER" id="PTHR12735">
    <property type="entry name" value="BOLA-LIKE PROTEIN-RELATED"/>
    <property type="match status" value="1"/>
</dbReference>
<accession>A0A9P6B3W0</accession>
<proteinExistence type="inferred from homology"/>
<dbReference type="Pfam" id="PF01722">
    <property type="entry name" value="BolA"/>
    <property type="match status" value="1"/>
</dbReference>
<dbReference type="AlphaFoldDB" id="A0A9P6B3W0"/>
<dbReference type="InterPro" id="IPR045115">
    <property type="entry name" value="BOL2"/>
</dbReference>
<dbReference type="Gene3D" id="3.30.300.90">
    <property type="entry name" value="BolA-like"/>
    <property type="match status" value="1"/>
</dbReference>
<reference evidence="2" key="1">
    <citation type="journal article" date="2020" name="Nat. Commun.">
        <title>Large-scale genome sequencing of mycorrhizal fungi provides insights into the early evolution of symbiotic traits.</title>
        <authorList>
            <person name="Miyauchi S."/>
            <person name="Kiss E."/>
            <person name="Kuo A."/>
            <person name="Drula E."/>
            <person name="Kohler A."/>
            <person name="Sanchez-Garcia M."/>
            <person name="Morin E."/>
            <person name="Andreopoulos B."/>
            <person name="Barry K.W."/>
            <person name="Bonito G."/>
            <person name="Buee M."/>
            <person name="Carver A."/>
            <person name="Chen C."/>
            <person name="Cichocki N."/>
            <person name="Clum A."/>
            <person name="Culley D."/>
            <person name="Crous P.W."/>
            <person name="Fauchery L."/>
            <person name="Girlanda M."/>
            <person name="Hayes R.D."/>
            <person name="Keri Z."/>
            <person name="LaButti K."/>
            <person name="Lipzen A."/>
            <person name="Lombard V."/>
            <person name="Magnuson J."/>
            <person name="Maillard F."/>
            <person name="Murat C."/>
            <person name="Nolan M."/>
            <person name="Ohm R.A."/>
            <person name="Pangilinan J."/>
            <person name="Pereira M.F."/>
            <person name="Perotto S."/>
            <person name="Peter M."/>
            <person name="Pfister S."/>
            <person name="Riley R."/>
            <person name="Sitrit Y."/>
            <person name="Stielow J.B."/>
            <person name="Szollosi G."/>
            <person name="Zifcakova L."/>
            <person name="Stursova M."/>
            <person name="Spatafora J.W."/>
            <person name="Tedersoo L."/>
            <person name="Vaario L.M."/>
            <person name="Yamada A."/>
            <person name="Yan M."/>
            <person name="Wang P."/>
            <person name="Xu J."/>
            <person name="Bruns T."/>
            <person name="Baldrian P."/>
            <person name="Vilgalys R."/>
            <person name="Dunand C."/>
            <person name="Henrissat B."/>
            <person name="Grigoriev I.V."/>
            <person name="Hibbett D."/>
            <person name="Nagy L.G."/>
            <person name="Martin F.M."/>
        </authorList>
    </citation>
    <scope>NUCLEOTIDE SEQUENCE</scope>
    <source>
        <strain evidence="2">UP504</strain>
    </source>
</reference>
<dbReference type="GO" id="GO:0006879">
    <property type="term" value="P:intracellular iron ion homeostasis"/>
    <property type="evidence" value="ECO:0007669"/>
    <property type="project" value="InterPro"/>
</dbReference>
<dbReference type="PIRSF" id="PIRSF003113">
    <property type="entry name" value="BolA"/>
    <property type="match status" value="1"/>
</dbReference>
<evidence type="ECO:0000313" key="2">
    <source>
        <dbReference type="EMBL" id="KAF9515836.1"/>
    </source>
</evidence>
<dbReference type="Proteomes" id="UP000886523">
    <property type="component" value="Unassembled WGS sequence"/>
</dbReference>
<dbReference type="PANTHER" id="PTHR12735:SF27">
    <property type="entry name" value="BOLA-LIKE PROTEIN 2"/>
    <property type="match status" value="1"/>
</dbReference>
<organism evidence="2 3">
    <name type="scientific">Hydnum rufescens UP504</name>
    <dbReference type="NCBI Taxonomy" id="1448309"/>
    <lineage>
        <taxon>Eukaryota</taxon>
        <taxon>Fungi</taxon>
        <taxon>Dikarya</taxon>
        <taxon>Basidiomycota</taxon>
        <taxon>Agaricomycotina</taxon>
        <taxon>Agaricomycetes</taxon>
        <taxon>Cantharellales</taxon>
        <taxon>Hydnaceae</taxon>
        <taxon>Hydnum</taxon>
    </lineage>
</organism>
<gene>
    <name evidence="2" type="ORF">BS47DRAFT_1315749</name>
</gene>
<dbReference type="GO" id="GO:0051537">
    <property type="term" value="F:2 iron, 2 sulfur cluster binding"/>
    <property type="evidence" value="ECO:0007669"/>
    <property type="project" value="InterPro"/>
</dbReference>
<feature type="non-terminal residue" evidence="2">
    <location>
        <position position="1"/>
    </location>
</feature>
<dbReference type="OrthoDB" id="4983at2759"/>
<dbReference type="GO" id="GO:0051604">
    <property type="term" value="P:protein maturation"/>
    <property type="evidence" value="ECO:0007669"/>
    <property type="project" value="InterPro"/>
</dbReference>
<dbReference type="GO" id="GO:0005829">
    <property type="term" value="C:cytosol"/>
    <property type="evidence" value="ECO:0007669"/>
    <property type="project" value="TreeGrafter"/>
</dbReference>
<dbReference type="SUPFAM" id="SSF82657">
    <property type="entry name" value="BolA-like"/>
    <property type="match status" value="1"/>
</dbReference>
<dbReference type="InterPro" id="IPR036065">
    <property type="entry name" value="BolA-like_sf"/>
</dbReference>
<dbReference type="EMBL" id="MU128945">
    <property type="protein sequence ID" value="KAF9515836.1"/>
    <property type="molecule type" value="Genomic_DNA"/>
</dbReference>